<comment type="catalytic activity">
    <reaction evidence="7">
        <text>L-threonyl-[protein] + ATP = O-phospho-L-threonyl-[protein] + ADP + H(+)</text>
        <dbReference type="Rhea" id="RHEA:46608"/>
        <dbReference type="Rhea" id="RHEA-COMP:11060"/>
        <dbReference type="Rhea" id="RHEA-COMP:11605"/>
        <dbReference type="ChEBI" id="CHEBI:15378"/>
        <dbReference type="ChEBI" id="CHEBI:30013"/>
        <dbReference type="ChEBI" id="CHEBI:30616"/>
        <dbReference type="ChEBI" id="CHEBI:61977"/>
        <dbReference type="ChEBI" id="CHEBI:456216"/>
        <dbReference type="EC" id="2.7.11.1"/>
    </reaction>
</comment>
<dbReference type="GeneID" id="25737853"/>
<keyword evidence="3 11" id="KW-0808">Transferase</keyword>
<evidence type="ECO:0000256" key="1">
    <source>
        <dbReference type="ARBA" id="ARBA00012513"/>
    </source>
</evidence>
<keyword evidence="12" id="KW-1185">Reference proteome</keyword>
<keyword evidence="4" id="KW-0547">Nucleotide-binding</keyword>
<dbReference type="EC" id="2.7.11.1" evidence="1"/>
<dbReference type="RefSeq" id="XP_013902007.1">
    <property type="nucleotide sequence ID" value="XM_014046553.1"/>
</dbReference>
<evidence type="ECO:0000313" key="11">
    <source>
        <dbReference type="EMBL" id="KIZ02988.1"/>
    </source>
</evidence>
<dbReference type="EMBL" id="KK100938">
    <property type="protein sequence ID" value="KIZ02988.1"/>
    <property type="molecule type" value="Genomic_DNA"/>
</dbReference>
<keyword evidence="9" id="KW-0472">Membrane</keyword>
<dbReference type="PROSITE" id="PS00108">
    <property type="entry name" value="PROTEIN_KINASE_ST"/>
    <property type="match status" value="1"/>
</dbReference>
<feature type="transmembrane region" description="Helical" evidence="9">
    <location>
        <begin position="255"/>
        <end position="279"/>
    </location>
</feature>
<dbReference type="InterPro" id="IPR008271">
    <property type="entry name" value="Ser/Thr_kinase_AS"/>
</dbReference>
<dbReference type="InterPro" id="IPR000719">
    <property type="entry name" value="Prot_kinase_dom"/>
</dbReference>
<feature type="non-terminal residue" evidence="11">
    <location>
        <position position="370"/>
    </location>
</feature>
<keyword evidence="5 11" id="KW-0418">Kinase</keyword>
<dbReference type="InterPro" id="IPR011009">
    <property type="entry name" value="Kinase-like_dom_sf"/>
</dbReference>
<dbReference type="SUPFAM" id="SSF56112">
    <property type="entry name" value="Protein kinase-like (PK-like)"/>
    <property type="match status" value="1"/>
</dbReference>
<dbReference type="AlphaFoldDB" id="A0A0D2JW89"/>
<dbReference type="Pfam" id="PF00069">
    <property type="entry name" value="Pkinase"/>
    <property type="match status" value="1"/>
</dbReference>
<dbReference type="SMART" id="SM00220">
    <property type="entry name" value="S_TKc"/>
    <property type="match status" value="1"/>
</dbReference>
<gene>
    <name evidence="11" type="ORF">MNEG_4976</name>
</gene>
<dbReference type="Gene3D" id="1.10.510.10">
    <property type="entry name" value="Transferase(Phosphotransferase) domain 1"/>
    <property type="match status" value="1"/>
</dbReference>
<keyword evidence="2 11" id="KW-0723">Serine/threonine-protein kinase</keyword>
<keyword evidence="9" id="KW-1133">Transmembrane helix</keyword>
<dbReference type="PANTHER" id="PTHR24363">
    <property type="entry name" value="SERINE/THREONINE PROTEIN KINASE"/>
    <property type="match status" value="1"/>
</dbReference>
<dbReference type="GO" id="GO:0004674">
    <property type="term" value="F:protein serine/threonine kinase activity"/>
    <property type="evidence" value="ECO:0007669"/>
    <property type="project" value="UniProtKB-KW"/>
</dbReference>
<reference evidence="11 12" key="1">
    <citation type="journal article" date="2013" name="BMC Genomics">
        <title>Reconstruction of the lipid metabolism for the microalga Monoraphidium neglectum from its genome sequence reveals characteristics suitable for biofuel production.</title>
        <authorList>
            <person name="Bogen C."/>
            <person name="Al-Dilaimi A."/>
            <person name="Albersmeier A."/>
            <person name="Wichmann J."/>
            <person name="Grundmann M."/>
            <person name="Rupp O."/>
            <person name="Lauersen K.J."/>
            <person name="Blifernez-Klassen O."/>
            <person name="Kalinowski J."/>
            <person name="Goesmann A."/>
            <person name="Mussgnug J.H."/>
            <person name="Kruse O."/>
        </authorList>
    </citation>
    <scope>NUCLEOTIDE SEQUENCE [LARGE SCALE GENOMIC DNA]</scope>
    <source>
        <strain evidence="11 12">SAG 48.87</strain>
    </source>
</reference>
<protein>
    <recommendedName>
        <fullName evidence="1">non-specific serine/threonine protein kinase</fullName>
        <ecNumber evidence="1">2.7.11.1</ecNumber>
    </recommendedName>
</protein>
<proteinExistence type="predicted"/>
<evidence type="ECO:0000256" key="2">
    <source>
        <dbReference type="ARBA" id="ARBA00022527"/>
    </source>
</evidence>
<feature type="domain" description="Protein kinase" evidence="10">
    <location>
        <begin position="1"/>
        <end position="171"/>
    </location>
</feature>
<keyword evidence="6" id="KW-0067">ATP-binding</keyword>
<evidence type="ECO:0000256" key="3">
    <source>
        <dbReference type="ARBA" id="ARBA00022679"/>
    </source>
</evidence>
<name>A0A0D2JW89_9CHLO</name>
<evidence type="ECO:0000256" key="9">
    <source>
        <dbReference type="SAM" id="Phobius"/>
    </source>
</evidence>
<evidence type="ECO:0000256" key="5">
    <source>
        <dbReference type="ARBA" id="ARBA00022777"/>
    </source>
</evidence>
<dbReference type="STRING" id="145388.A0A0D2JW89"/>
<evidence type="ECO:0000313" key="12">
    <source>
        <dbReference type="Proteomes" id="UP000054498"/>
    </source>
</evidence>
<evidence type="ECO:0000256" key="4">
    <source>
        <dbReference type="ARBA" id="ARBA00022741"/>
    </source>
</evidence>
<dbReference type="GO" id="GO:0005524">
    <property type="term" value="F:ATP binding"/>
    <property type="evidence" value="ECO:0007669"/>
    <property type="project" value="UniProtKB-KW"/>
</dbReference>
<organism evidence="11 12">
    <name type="scientific">Monoraphidium neglectum</name>
    <dbReference type="NCBI Taxonomy" id="145388"/>
    <lineage>
        <taxon>Eukaryota</taxon>
        <taxon>Viridiplantae</taxon>
        <taxon>Chlorophyta</taxon>
        <taxon>core chlorophytes</taxon>
        <taxon>Chlorophyceae</taxon>
        <taxon>CS clade</taxon>
        <taxon>Sphaeropleales</taxon>
        <taxon>Selenastraceae</taxon>
        <taxon>Monoraphidium</taxon>
    </lineage>
</organism>
<sequence>MLKGGMRADDKEVLRIATELLSVLKYLGSLRPPVVHRDIKPENVVLEGGAWGGRVYLIDFGGVQGASPTGDSLASTIVGTFGYLAPEQFRGAATPASDLYALGGTLLYLVSGQPPYAFPQERMRVAYKDQVTTGPQLGELLDGLLEPQAEDRVTAQEAIDIATGKAARRRMTATIGRESMAQNAASVGVKRTVTLPDGSVVEIMGSGAAGRPLPRNVKRPTGTRVVLDRTAGRLDLEIPPEGISGNSVGTGVFAVAWNAFVAFWTFSALASGGILFALFSAPFWFAGWQLAGQAFGGALTRERFAIGRNKFRLAQELAVLEGGVARFLGQGYRSEEGDVSDIAGARIITTVIVNGAPRTAIEVVAGVNKY</sequence>
<dbReference type="OrthoDB" id="75710at2759"/>
<dbReference type="PROSITE" id="PS50011">
    <property type="entry name" value="PROTEIN_KINASE_DOM"/>
    <property type="match status" value="1"/>
</dbReference>
<comment type="catalytic activity">
    <reaction evidence="8">
        <text>L-seryl-[protein] + ATP = O-phospho-L-seryl-[protein] + ADP + H(+)</text>
        <dbReference type="Rhea" id="RHEA:17989"/>
        <dbReference type="Rhea" id="RHEA-COMP:9863"/>
        <dbReference type="Rhea" id="RHEA-COMP:11604"/>
        <dbReference type="ChEBI" id="CHEBI:15378"/>
        <dbReference type="ChEBI" id="CHEBI:29999"/>
        <dbReference type="ChEBI" id="CHEBI:30616"/>
        <dbReference type="ChEBI" id="CHEBI:83421"/>
        <dbReference type="ChEBI" id="CHEBI:456216"/>
        <dbReference type="EC" id="2.7.11.1"/>
    </reaction>
</comment>
<keyword evidence="9" id="KW-0812">Transmembrane</keyword>
<dbReference type="KEGG" id="mng:MNEG_4976"/>
<evidence type="ECO:0000256" key="6">
    <source>
        <dbReference type="ARBA" id="ARBA00022840"/>
    </source>
</evidence>
<accession>A0A0D2JW89</accession>
<dbReference type="GO" id="GO:0106310">
    <property type="term" value="F:protein serine kinase activity"/>
    <property type="evidence" value="ECO:0007669"/>
    <property type="project" value="RHEA"/>
</dbReference>
<dbReference type="Proteomes" id="UP000054498">
    <property type="component" value="Unassembled WGS sequence"/>
</dbReference>
<dbReference type="PANTHER" id="PTHR24363:SF0">
    <property type="entry name" value="SERINE_THREONINE KINASE LIKE DOMAIN CONTAINING 1"/>
    <property type="match status" value="1"/>
</dbReference>
<evidence type="ECO:0000256" key="7">
    <source>
        <dbReference type="ARBA" id="ARBA00047899"/>
    </source>
</evidence>
<evidence type="ECO:0000259" key="10">
    <source>
        <dbReference type="PROSITE" id="PS50011"/>
    </source>
</evidence>
<evidence type="ECO:0000256" key="8">
    <source>
        <dbReference type="ARBA" id="ARBA00048679"/>
    </source>
</evidence>